<dbReference type="EMBL" id="SRXT01000004">
    <property type="protein sequence ID" value="TGX53174.1"/>
    <property type="molecule type" value="Genomic_DNA"/>
</dbReference>
<dbReference type="OrthoDB" id="5187702at2"/>
<evidence type="ECO:0000313" key="2">
    <source>
        <dbReference type="Proteomes" id="UP000306147"/>
    </source>
</evidence>
<evidence type="ECO:0008006" key="3">
    <source>
        <dbReference type="Google" id="ProtNLM"/>
    </source>
</evidence>
<reference evidence="1 2" key="1">
    <citation type="submission" date="2019-04" db="EMBL/GenBank/DDBJ databases">
        <title>Sphingomonas psychrotolerans sp. nov., isolated from soil in the Tianshan Mountains, Xinjiang, China.</title>
        <authorList>
            <person name="Luo Y."/>
            <person name="Sheng H."/>
        </authorList>
    </citation>
    <scope>NUCLEOTIDE SEQUENCE [LARGE SCALE GENOMIC DNA]</scope>
    <source>
        <strain evidence="1 2">ZFGT-11</strain>
    </source>
</reference>
<proteinExistence type="predicted"/>
<dbReference type="InterPro" id="IPR027417">
    <property type="entry name" value="P-loop_NTPase"/>
</dbReference>
<dbReference type="InterPro" id="IPR011989">
    <property type="entry name" value="ARM-like"/>
</dbReference>
<comment type="caution">
    <text evidence="1">The sequence shown here is derived from an EMBL/GenBank/DDBJ whole genome shotgun (WGS) entry which is preliminary data.</text>
</comment>
<dbReference type="SUPFAM" id="SSF48371">
    <property type="entry name" value="ARM repeat"/>
    <property type="match status" value="1"/>
</dbReference>
<dbReference type="Gene3D" id="1.25.10.10">
    <property type="entry name" value="Leucine-rich Repeat Variant"/>
    <property type="match status" value="1"/>
</dbReference>
<sequence length="648" mass="71289">MSADVGIANEYLDALGEQISLSVALCADYSALLRGEHGDPLTHQGLLSLAKQRGRILLSGRGGSGKSTLMRRLVVDGAAAGATVVLVDLSRWDHDASEGWNARRDGARDAIDFLLRRFGAGERDVADLDFLPARQEKLLVIDGLNETPGSTADDILSACDQIASLIINCSVIVSDRLVRRRTNGDERWFFAMPLDVDINEARKHLDVDALSAGAQRLLDSPYFVDKAMKGALKNSPLATIRDFVESHGKLDAAGMDVAAEGAFAAYRDDESRSFDPGKFPGEQGPGVADTLRQSGVLVRLPDGRVAFNHHWVHDYLAARYLASEPQLWDFEHRHSSLDALTFRGNSFDAVAFALEELQAEAKDEFLRAVYDWNPYAAGYALAEVEEIAPANISRSLRTIILAMLAEKKFDRHYRSARKALDALELFTDGAAVAMRGAANREALIGIVAGEPEHSELFATWKTLFTLPSGQAAGDATIDAVEEDDSIIGWTAANVLKRLSFTADQCDRLVHIAYNGRPVIRWRACHVMGSATMDCFREALLDRVIKDEDENVRYGSMRSLVELGSHSPEFATRLVEDLRPLLDEIAQSPRVMAELKNAVFLSKGCAPENWSMEISRLFYARADVATDPVEMEAWSKLSSDLRQHDRLAA</sequence>
<keyword evidence="2" id="KW-1185">Reference proteome</keyword>
<dbReference type="RefSeq" id="WP_135963684.1">
    <property type="nucleotide sequence ID" value="NZ_SRXT01000004.1"/>
</dbReference>
<gene>
    <name evidence="1" type="ORF">E5A73_09905</name>
</gene>
<dbReference type="AlphaFoldDB" id="A0A4S1XA46"/>
<name>A0A4S1XA46_9SPHN</name>
<dbReference type="InterPro" id="IPR016024">
    <property type="entry name" value="ARM-type_fold"/>
</dbReference>
<protein>
    <recommendedName>
        <fullName evidence="3">HEAT repeat domain-containing protein</fullName>
    </recommendedName>
</protein>
<accession>A0A4S1XA46</accession>
<dbReference type="Proteomes" id="UP000306147">
    <property type="component" value="Unassembled WGS sequence"/>
</dbReference>
<dbReference type="SUPFAM" id="SSF52540">
    <property type="entry name" value="P-loop containing nucleoside triphosphate hydrolases"/>
    <property type="match status" value="1"/>
</dbReference>
<organism evidence="1 2">
    <name type="scientific">Sphingomonas gei</name>
    <dbReference type="NCBI Taxonomy" id="1395960"/>
    <lineage>
        <taxon>Bacteria</taxon>
        <taxon>Pseudomonadati</taxon>
        <taxon>Pseudomonadota</taxon>
        <taxon>Alphaproteobacteria</taxon>
        <taxon>Sphingomonadales</taxon>
        <taxon>Sphingomonadaceae</taxon>
        <taxon>Sphingomonas</taxon>
    </lineage>
</organism>
<dbReference type="Gene3D" id="3.40.50.300">
    <property type="entry name" value="P-loop containing nucleotide triphosphate hydrolases"/>
    <property type="match status" value="1"/>
</dbReference>
<evidence type="ECO:0000313" key="1">
    <source>
        <dbReference type="EMBL" id="TGX53174.1"/>
    </source>
</evidence>